<comment type="similarity">
    <text evidence="2">Belongs to the phospholipase D family.</text>
</comment>
<dbReference type="GO" id="GO:0016891">
    <property type="term" value="F:RNA endonuclease activity producing 5'-phosphomonoesters, hydrolytic mechanism"/>
    <property type="evidence" value="ECO:0007669"/>
    <property type="project" value="TreeGrafter"/>
</dbReference>
<evidence type="ECO:0000256" key="1">
    <source>
        <dbReference type="ARBA" id="ARBA00000798"/>
    </source>
</evidence>
<dbReference type="Proteomes" id="UP000664417">
    <property type="component" value="Unassembled WGS sequence"/>
</dbReference>
<dbReference type="GO" id="GO:0004630">
    <property type="term" value="F:phospholipase D activity"/>
    <property type="evidence" value="ECO:0007669"/>
    <property type="project" value="UniProtKB-EC"/>
</dbReference>
<dbReference type="PANTHER" id="PTHR43856">
    <property type="entry name" value="CARDIOLIPIN HYDROLASE"/>
    <property type="match status" value="1"/>
</dbReference>
<dbReference type="InterPro" id="IPR001736">
    <property type="entry name" value="PLipase_D/transphosphatidylase"/>
</dbReference>
<dbReference type="NCBIfam" id="NF038319">
    <property type="entry name" value="DISARM_DrmC_I"/>
    <property type="match status" value="1"/>
</dbReference>
<dbReference type="PROSITE" id="PS50035">
    <property type="entry name" value="PLD"/>
    <property type="match status" value="1"/>
</dbReference>
<keyword evidence="9" id="KW-1185">Reference proteome</keyword>
<dbReference type="GO" id="GO:0006793">
    <property type="term" value="P:phosphorus metabolic process"/>
    <property type="evidence" value="ECO:0007669"/>
    <property type="project" value="UniProtKB-ARBA"/>
</dbReference>
<reference evidence="8" key="1">
    <citation type="submission" date="2021-03" db="EMBL/GenBank/DDBJ databases">
        <authorList>
            <person name="Wang G."/>
        </authorList>
    </citation>
    <scope>NUCLEOTIDE SEQUENCE</scope>
    <source>
        <strain evidence="8">KCTC 12899</strain>
    </source>
</reference>
<dbReference type="EMBL" id="JAFREP010000053">
    <property type="protein sequence ID" value="MBO1323211.1"/>
    <property type="molecule type" value="Genomic_DNA"/>
</dbReference>
<name>A0A8J7U925_9BACT</name>
<gene>
    <name evidence="8" type="primary">drmC</name>
    <name evidence="8" type="ORF">J3U88_32400</name>
</gene>
<evidence type="ECO:0000313" key="8">
    <source>
        <dbReference type="EMBL" id="MBO1323211.1"/>
    </source>
</evidence>
<evidence type="ECO:0000256" key="6">
    <source>
        <dbReference type="ARBA" id="ARBA00023098"/>
    </source>
</evidence>
<comment type="caution">
    <text evidence="8">The sequence shown here is derived from an EMBL/GenBank/DDBJ whole genome shotgun (WGS) entry which is preliminary data.</text>
</comment>
<sequence length="268" mass="30644">MSADFSHLDDVTLRRLAEDLRDGRLPFPPRPADLSRYVTGKHRRGLAELLAEAHAHGTNAAALAWSLTMVQRDRAALRARGAKVSSVWSGLDVEGHSQRALAVLRDLFSEARERVWISSYNIDPYRKSHAFFDELIDRHERGAIAVRFFLNIRRRQNQGGYTEEEIVANYSRYFRKNVWKSEVLPEVFYDPRALVDDGTTMSCLHAKAVMVDERKVLITSANFSEAAQIRNVEAGVLIEDALLTQAYCRNFQRLVDKKWVTRLPFEPA</sequence>
<dbReference type="PANTHER" id="PTHR43856:SF1">
    <property type="entry name" value="MITOCHONDRIAL CARDIOLIPIN HYDROLASE"/>
    <property type="match status" value="1"/>
</dbReference>
<evidence type="ECO:0000256" key="3">
    <source>
        <dbReference type="ARBA" id="ARBA00012027"/>
    </source>
</evidence>
<proteinExistence type="inferred from homology"/>
<evidence type="ECO:0000256" key="5">
    <source>
        <dbReference type="ARBA" id="ARBA00022963"/>
    </source>
</evidence>
<feature type="domain" description="PLD phosphodiesterase" evidence="7">
    <location>
        <begin position="200"/>
        <end position="227"/>
    </location>
</feature>
<keyword evidence="6" id="KW-0443">Lipid metabolism</keyword>
<keyword evidence="5" id="KW-0442">Lipid degradation</keyword>
<accession>A0A8J7U925</accession>
<dbReference type="InterPro" id="IPR047955">
    <property type="entry name" value="DrmC-like"/>
</dbReference>
<dbReference type="GO" id="GO:0016042">
    <property type="term" value="P:lipid catabolic process"/>
    <property type="evidence" value="ECO:0007669"/>
    <property type="project" value="UniProtKB-KW"/>
</dbReference>
<evidence type="ECO:0000256" key="4">
    <source>
        <dbReference type="ARBA" id="ARBA00022801"/>
    </source>
</evidence>
<comment type="catalytic activity">
    <reaction evidence="1">
        <text>a 1,2-diacyl-sn-glycero-3-phosphocholine + H2O = a 1,2-diacyl-sn-glycero-3-phosphate + choline + H(+)</text>
        <dbReference type="Rhea" id="RHEA:14445"/>
        <dbReference type="ChEBI" id="CHEBI:15354"/>
        <dbReference type="ChEBI" id="CHEBI:15377"/>
        <dbReference type="ChEBI" id="CHEBI:15378"/>
        <dbReference type="ChEBI" id="CHEBI:57643"/>
        <dbReference type="ChEBI" id="CHEBI:58608"/>
        <dbReference type="EC" id="3.1.4.4"/>
    </reaction>
</comment>
<evidence type="ECO:0000259" key="7">
    <source>
        <dbReference type="PROSITE" id="PS50035"/>
    </source>
</evidence>
<keyword evidence="4" id="KW-0378">Hydrolase</keyword>
<dbReference type="RefSeq" id="WP_207863233.1">
    <property type="nucleotide sequence ID" value="NZ_JAFREP010000053.1"/>
</dbReference>
<dbReference type="InterPro" id="IPR025202">
    <property type="entry name" value="PLD-like_dom"/>
</dbReference>
<dbReference type="SUPFAM" id="SSF56024">
    <property type="entry name" value="Phospholipase D/nuclease"/>
    <property type="match status" value="1"/>
</dbReference>
<dbReference type="Pfam" id="PF13091">
    <property type="entry name" value="PLDc_2"/>
    <property type="match status" value="1"/>
</dbReference>
<dbReference type="Gene3D" id="3.30.870.10">
    <property type="entry name" value="Endonuclease Chain A"/>
    <property type="match status" value="1"/>
</dbReference>
<organism evidence="8 9">
    <name type="scientific">Acanthopleuribacter pedis</name>
    <dbReference type="NCBI Taxonomy" id="442870"/>
    <lineage>
        <taxon>Bacteria</taxon>
        <taxon>Pseudomonadati</taxon>
        <taxon>Acidobacteriota</taxon>
        <taxon>Holophagae</taxon>
        <taxon>Acanthopleuribacterales</taxon>
        <taxon>Acanthopleuribacteraceae</taxon>
        <taxon>Acanthopleuribacter</taxon>
    </lineage>
</organism>
<evidence type="ECO:0000313" key="9">
    <source>
        <dbReference type="Proteomes" id="UP000664417"/>
    </source>
</evidence>
<dbReference type="EC" id="3.1.4.4" evidence="3"/>
<dbReference type="AlphaFoldDB" id="A0A8J7U925"/>
<dbReference type="InterPro" id="IPR051406">
    <property type="entry name" value="PLD_domain"/>
</dbReference>
<evidence type="ECO:0000256" key="2">
    <source>
        <dbReference type="ARBA" id="ARBA00008664"/>
    </source>
</evidence>
<protein>
    <recommendedName>
        <fullName evidence="3">phospholipase D</fullName>
        <ecNumber evidence="3">3.1.4.4</ecNumber>
    </recommendedName>
</protein>